<dbReference type="InterPro" id="IPR015424">
    <property type="entry name" value="PyrdxlP-dep_Trfase"/>
</dbReference>
<evidence type="ECO:0000256" key="1">
    <source>
        <dbReference type="ARBA" id="ARBA00023002"/>
    </source>
</evidence>
<gene>
    <name evidence="3" type="primary">gcvPA</name>
    <name evidence="3" type="ORF">NO1_0386</name>
</gene>
<dbReference type="InterPro" id="IPR023010">
    <property type="entry name" value="GcvPA"/>
</dbReference>
<dbReference type="GO" id="GO:0009116">
    <property type="term" value="P:nucleoside metabolic process"/>
    <property type="evidence" value="ECO:0007669"/>
    <property type="project" value="InterPro"/>
</dbReference>
<dbReference type="NCBIfam" id="NF001696">
    <property type="entry name" value="PRK00451.1"/>
    <property type="match status" value="1"/>
</dbReference>
<dbReference type="Gene3D" id="3.90.1150.10">
    <property type="entry name" value="Aspartate Aminotransferase, domain 1"/>
    <property type="match status" value="1"/>
</dbReference>
<accession>A0A388T982</accession>
<dbReference type="AlphaFoldDB" id="A0A388T982"/>
<evidence type="ECO:0000313" key="3">
    <source>
        <dbReference type="EMBL" id="GBR72930.1"/>
    </source>
</evidence>
<dbReference type="Gene3D" id="3.40.640.10">
    <property type="entry name" value="Type I PLP-dependent aspartate aminotransferase-like (Major domain)"/>
    <property type="match status" value="1"/>
</dbReference>
<feature type="domain" description="Glycine cleavage system P-protein N-terminal" evidence="2">
    <location>
        <begin position="2"/>
        <end position="411"/>
    </location>
</feature>
<dbReference type="Pfam" id="PF02347">
    <property type="entry name" value="GDC-P"/>
    <property type="match status" value="1"/>
</dbReference>
<proteinExistence type="predicted"/>
<comment type="caution">
    <text evidence="3">The sequence shown here is derived from an EMBL/GenBank/DDBJ whole genome shotgun (WGS) entry which is preliminary data.</text>
</comment>
<keyword evidence="4" id="KW-1185">Reference proteome</keyword>
<dbReference type="InterPro" id="IPR015421">
    <property type="entry name" value="PyrdxlP-dep_Trfase_major"/>
</dbReference>
<reference evidence="3 4" key="1">
    <citation type="journal article" date="2019" name="ISME J.">
        <title>Genome analyses of uncultured TG2/ZB3 bacteria in 'Margulisbacteria' specifically attached to ectosymbiotic spirochetes of protists in the termite gut.</title>
        <authorList>
            <person name="Utami Y.D."/>
            <person name="Kuwahara H."/>
            <person name="Igai K."/>
            <person name="Murakami T."/>
            <person name="Sugaya K."/>
            <person name="Morikawa T."/>
            <person name="Nagura Y."/>
            <person name="Yuki M."/>
            <person name="Deevong P."/>
            <person name="Inoue T."/>
            <person name="Kihara K."/>
            <person name="Lo N."/>
            <person name="Yamada A."/>
            <person name="Ohkuma M."/>
            <person name="Hongoh Y."/>
        </authorList>
    </citation>
    <scope>NUCLEOTIDE SEQUENCE [LARGE SCALE GENOMIC DNA]</scope>
    <source>
        <strain evidence="3">NkOx7-01</strain>
    </source>
</reference>
<dbReference type="PANTHER" id="PTHR42806">
    <property type="entry name" value="GLYCINE CLEAVAGE SYSTEM P-PROTEIN"/>
    <property type="match status" value="1"/>
</dbReference>
<name>A0A388T982_TERA1</name>
<organism evidence="3 4">
    <name type="scientific">Termititenax aidoneus</name>
    <dbReference type="NCBI Taxonomy" id="2218524"/>
    <lineage>
        <taxon>Bacteria</taxon>
        <taxon>Bacillati</taxon>
        <taxon>Candidatus Margulisiibacteriota</taxon>
        <taxon>Candidatus Termititenacia</taxon>
        <taxon>Candidatus Termititenacales</taxon>
        <taxon>Candidatus Termititenacaceae</taxon>
        <taxon>Candidatus Termititenax</taxon>
    </lineage>
</organism>
<dbReference type="PANTHER" id="PTHR42806:SF1">
    <property type="entry name" value="GLYCINE DEHYDROGENASE (DECARBOXYLATING)"/>
    <property type="match status" value="1"/>
</dbReference>
<dbReference type="EMBL" id="BGZN01000004">
    <property type="protein sequence ID" value="GBR72930.1"/>
    <property type="molecule type" value="Genomic_DNA"/>
</dbReference>
<dbReference type="GO" id="GO:0004375">
    <property type="term" value="F:glycine dehydrogenase (decarboxylating) activity"/>
    <property type="evidence" value="ECO:0007669"/>
    <property type="project" value="InterPro"/>
</dbReference>
<evidence type="ECO:0000259" key="2">
    <source>
        <dbReference type="Pfam" id="PF02347"/>
    </source>
</evidence>
<evidence type="ECO:0000313" key="4">
    <source>
        <dbReference type="Proteomes" id="UP000269352"/>
    </source>
</evidence>
<dbReference type="Proteomes" id="UP000269352">
    <property type="component" value="Unassembled WGS sequence"/>
</dbReference>
<sequence length="413" mass="45606">MAYFPHTENEIQAMLQTIGAKNIGELFADVPEKLKNLEFPEFKPVSEIELLAEFAELRRQTECQSASFLGGGRYAHYIPPVVPALAGRSEFYTAYTPYQPEISQGTLTAIYEFQSMLCELTGLDIANASLYDGATALAEAVSMAAAATGRTEYVLANTLHPNYCEVLKTYLTPRNITEQKKSGKNTAAVIFALPDFHGLISAWQEHLLKAKENGALFIVCADPLLLSVLEPPPADIITGEAQPLGLPQNYGGPALGYLAAKKDFLRQMPGRIVGRTTDERGNRPFVLTMQTREQHIRREKATSNICSNQALCALMATIYMSYMGKSGLQTVARLCKANTDYAKQTLGSVPNFSAAQGEHFREFVLHCPSAKKTNEALAEDFKIDLVLDDRRLLLSVTEKTTKEQINKLAKELR</sequence>
<dbReference type="InterPro" id="IPR015422">
    <property type="entry name" value="PyrdxlP-dep_Trfase_small"/>
</dbReference>
<dbReference type="InterPro" id="IPR049315">
    <property type="entry name" value="GDC-P_N"/>
</dbReference>
<keyword evidence="1" id="KW-0560">Oxidoreductase</keyword>
<dbReference type="SUPFAM" id="SSF53383">
    <property type="entry name" value="PLP-dependent transferases"/>
    <property type="match status" value="1"/>
</dbReference>
<protein>
    <submittedName>
        <fullName evidence="3">Glycine dehydrogenase subunit 1</fullName>
    </submittedName>
</protein>